<dbReference type="SUPFAM" id="SSF55298">
    <property type="entry name" value="YjgF-like"/>
    <property type="match status" value="1"/>
</dbReference>
<dbReference type="AlphaFoldDB" id="A0AA48M3P5"/>
<name>A0AA48M3P5_9ZZZZ</name>
<gene>
    <name evidence="2" type="ORF">AMST5_02388</name>
</gene>
<evidence type="ECO:0000259" key="1">
    <source>
        <dbReference type="Pfam" id="PF14588"/>
    </source>
</evidence>
<reference evidence="2" key="1">
    <citation type="submission" date="2023-07" db="EMBL/GenBank/DDBJ databases">
        <authorList>
            <person name="Pelsma A.J. K."/>
        </authorList>
    </citation>
    <scope>NUCLEOTIDE SEQUENCE</scope>
</reference>
<dbReference type="PANTHER" id="PTHR43760">
    <property type="entry name" value="ENDORIBONUCLEASE-RELATED"/>
    <property type="match status" value="1"/>
</dbReference>
<sequence>MPNTSSDGPDTRLAALGLALPPAAAPVANYVPYMRTGNLLFISGQLPVGTDGVDPAHKGKLGAAVSLEAGQAAARQAALNVLAQAKAAVADLARLKAVRIGGYVNALPDFGQLPQVVNGASDLFAAVLGENGKHARFAVGVAQLPLDAAVEVEAIFEILG</sequence>
<dbReference type="CDD" id="cd02199">
    <property type="entry name" value="YjgF_YER057c_UK114_like_1"/>
    <property type="match status" value="1"/>
</dbReference>
<dbReference type="InterPro" id="IPR013813">
    <property type="entry name" value="Endoribo_LPSP/chorism_mut-like"/>
</dbReference>
<dbReference type="EMBL" id="OY288114">
    <property type="protein sequence ID" value="CAJ0872128.1"/>
    <property type="molecule type" value="Genomic_DNA"/>
</dbReference>
<dbReference type="InterPro" id="IPR035959">
    <property type="entry name" value="RutC-like_sf"/>
</dbReference>
<dbReference type="Gene3D" id="3.30.1330.40">
    <property type="entry name" value="RutC-like"/>
    <property type="match status" value="1"/>
</dbReference>
<protein>
    <recommendedName>
        <fullName evidence="1">Endoribonuclease L-PSP/chorismate mutase-like domain-containing protein</fullName>
    </recommendedName>
</protein>
<feature type="domain" description="Endoribonuclease L-PSP/chorismate mutase-like" evidence="1">
    <location>
        <begin position="11"/>
        <end position="151"/>
    </location>
</feature>
<dbReference type="Pfam" id="PF14588">
    <property type="entry name" value="YjgF_endoribonc"/>
    <property type="match status" value="1"/>
</dbReference>
<proteinExistence type="predicted"/>
<accession>A0AA48M3P5</accession>
<evidence type="ECO:0000313" key="2">
    <source>
        <dbReference type="EMBL" id="CAJ0872128.1"/>
    </source>
</evidence>
<organism evidence="2">
    <name type="scientific">freshwater sediment metagenome</name>
    <dbReference type="NCBI Taxonomy" id="556182"/>
    <lineage>
        <taxon>unclassified sequences</taxon>
        <taxon>metagenomes</taxon>
        <taxon>ecological metagenomes</taxon>
    </lineage>
</organism>
<dbReference type="PANTHER" id="PTHR43760:SF1">
    <property type="entry name" value="ENDORIBONUCLEASE L-PSP_CHORISMATE MUTASE-LIKE DOMAIN-CONTAINING PROTEIN"/>
    <property type="match status" value="1"/>
</dbReference>